<keyword evidence="2" id="KW-1185">Reference proteome</keyword>
<protein>
    <submittedName>
        <fullName evidence="1">Uncharacterized protein</fullName>
    </submittedName>
</protein>
<gene>
    <name evidence="1" type="ORF">SteCoe_4820</name>
</gene>
<accession>A0A1R2CU20</accession>
<evidence type="ECO:0000313" key="1">
    <source>
        <dbReference type="EMBL" id="OMJ92475.1"/>
    </source>
</evidence>
<name>A0A1R2CU20_9CILI</name>
<proteinExistence type="predicted"/>
<comment type="caution">
    <text evidence="1">The sequence shown here is derived from an EMBL/GenBank/DDBJ whole genome shotgun (WGS) entry which is preliminary data.</text>
</comment>
<reference evidence="1 2" key="1">
    <citation type="submission" date="2016-11" db="EMBL/GenBank/DDBJ databases">
        <title>The macronuclear genome of Stentor coeruleus: a giant cell with tiny introns.</title>
        <authorList>
            <person name="Slabodnick M."/>
            <person name="Ruby J.G."/>
            <person name="Reiff S.B."/>
            <person name="Swart E.C."/>
            <person name="Gosai S."/>
            <person name="Prabakaran S."/>
            <person name="Witkowska E."/>
            <person name="Larue G.E."/>
            <person name="Fisher S."/>
            <person name="Freeman R.M."/>
            <person name="Gunawardena J."/>
            <person name="Chu W."/>
            <person name="Stover N.A."/>
            <person name="Gregory B.D."/>
            <person name="Nowacki M."/>
            <person name="Derisi J."/>
            <person name="Roy S.W."/>
            <person name="Marshall W.F."/>
            <person name="Sood P."/>
        </authorList>
    </citation>
    <scope>NUCLEOTIDE SEQUENCE [LARGE SCALE GENOMIC DNA]</scope>
    <source>
        <strain evidence="1">WM001</strain>
    </source>
</reference>
<dbReference type="AlphaFoldDB" id="A0A1R2CU20"/>
<sequence length="515" mass="59798">MEKINYYSFLRVVSKNILFTIFDFLSTETVFLSLGLINKHFHTKTKDYQKIARTAELKYTNYPLSPIFPFIENLVFHITSTIKEISISLPSTLVNLKLLGNSPSKFTLESIPNNLQSFKHSSYENQDCQSNKIYLNSLQNRTLKVLKIYKIFNFEVLTYLETNRLTHLEEIYLPLKCNLDENTISLLLPNERLKKLSFGHALTERDDCVISGLYLLSYFKSLANLTLPGFCMNSESGLDKVIRALPNLRVLKFSLYQTKCSVQNHIDLLNSISGIGLKKVCTSVFFNTSSEDFISFLTNFLNALPLLEVLKMYIDGILISGYVFEVIRICKEHPSLYKFNGLPIKLLADSKATSITLYEDILKTKSINPDNDDLTMEIFYSYSYSLENISELRIKPIRSAAICIYPNKITEKIRKLGYFTDMQQYFKIPKWAFLHVLMIIRRRSELRILKLETIYNDRKFFNILGECSYLEEYEGSYSANLLQNVSFKSIKLNMRDKILNNLDVFDILILHYLLT</sequence>
<dbReference type="EMBL" id="MPUH01000061">
    <property type="protein sequence ID" value="OMJ92475.1"/>
    <property type="molecule type" value="Genomic_DNA"/>
</dbReference>
<dbReference type="Proteomes" id="UP000187209">
    <property type="component" value="Unassembled WGS sequence"/>
</dbReference>
<evidence type="ECO:0000313" key="2">
    <source>
        <dbReference type="Proteomes" id="UP000187209"/>
    </source>
</evidence>
<organism evidence="1 2">
    <name type="scientific">Stentor coeruleus</name>
    <dbReference type="NCBI Taxonomy" id="5963"/>
    <lineage>
        <taxon>Eukaryota</taxon>
        <taxon>Sar</taxon>
        <taxon>Alveolata</taxon>
        <taxon>Ciliophora</taxon>
        <taxon>Postciliodesmatophora</taxon>
        <taxon>Heterotrichea</taxon>
        <taxon>Heterotrichida</taxon>
        <taxon>Stentoridae</taxon>
        <taxon>Stentor</taxon>
    </lineage>
</organism>